<dbReference type="InterPro" id="IPR001296">
    <property type="entry name" value="Glyco_trans_1"/>
</dbReference>
<dbReference type="GO" id="GO:0016757">
    <property type="term" value="F:glycosyltransferase activity"/>
    <property type="evidence" value="ECO:0007669"/>
    <property type="project" value="InterPro"/>
</dbReference>
<dbReference type="EnsemblBacteria" id="ABF41728">
    <property type="protein sequence ID" value="ABF41728"/>
    <property type="gene ID" value="Acid345_2727"/>
</dbReference>
<dbReference type="PANTHER" id="PTHR12526:SF630">
    <property type="entry name" value="GLYCOSYLTRANSFERASE"/>
    <property type="match status" value="1"/>
</dbReference>
<protein>
    <submittedName>
        <fullName evidence="3">Glycosyl transferase, group 1</fullName>
    </submittedName>
</protein>
<gene>
    <name evidence="3" type="ordered locus">Acid345_2727</name>
</gene>
<sequence length="401" mass="42860">MAMSERRHCGRPAVRILYLITRAQRGGAQAHLLKLAGASSRNNEVLVAVGEEGVLCSDLRRRGISCIVLEHMKHAPHPWHDALGVRELIRLIRNFQPDVVHAHSGKAGLLGRVAAAICGVPAVYTAHGYAFANQAPWLQKTIALPAERLAARTGGLTIAVSRSECRLAASSGIGGVNQTVVVHNGCEPSAYPAEPGVSPPVVVMVARFARPKRQDRLIRAFSQIAGQSQLWLVGDGPGLRSARELAQGSGVRDRIIFWGDRDDVSALLGRAQVAALISDHEGFGLALIEAMSAGLPVIASDVGGMREIVVPGETGLLVPANDETNLEVALRRLIANPQERQRMGSAGLVRFREKFTLDRMLTDTFRVYDLALGAATREEVNACVHCRYPAACGAGAVVSGD</sequence>
<evidence type="ECO:0000313" key="4">
    <source>
        <dbReference type="Proteomes" id="UP000002432"/>
    </source>
</evidence>
<feature type="domain" description="Glycosyltransferase subfamily 4-like N-terminal" evidence="2">
    <location>
        <begin position="26"/>
        <end position="188"/>
    </location>
</feature>
<dbReference type="PANTHER" id="PTHR12526">
    <property type="entry name" value="GLYCOSYLTRANSFERASE"/>
    <property type="match status" value="1"/>
</dbReference>
<evidence type="ECO:0000313" key="3">
    <source>
        <dbReference type="EMBL" id="ABF41728.1"/>
    </source>
</evidence>
<dbReference type="eggNOG" id="COG0438">
    <property type="taxonomic scope" value="Bacteria"/>
</dbReference>
<keyword evidence="3" id="KW-0808">Transferase</keyword>
<evidence type="ECO:0000259" key="2">
    <source>
        <dbReference type="Pfam" id="PF13439"/>
    </source>
</evidence>
<dbReference type="InterPro" id="IPR028098">
    <property type="entry name" value="Glyco_trans_4-like_N"/>
</dbReference>
<dbReference type="CAZy" id="GT4">
    <property type="family name" value="Glycosyltransferase Family 4"/>
</dbReference>
<dbReference type="AlphaFoldDB" id="Q1IN22"/>
<dbReference type="KEGG" id="aba:Acid345_2727"/>
<keyword evidence="4" id="KW-1185">Reference proteome</keyword>
<dbReference type="SUPFAM" id="SSF53756">
    <property type="entry name" value="UDP-Glycosyltransferase/glycogen phosphorylase"/>
    <property type="match status" value="1"/>
</dbReference>
<dbReference type="EMBL" id="CP000360">
    <property type="protein sequence ID" value="ABF41728.1"/>
    <property type="molecule type" value="Genomic_DNA"/>
</dbReference>
<dbReference type="Gene3D" id="3.40.50.2000">
    <property type="entry name" value="Glycogen Phosphorylase B"/>
    <property type="match status" value="2"/>
</dbReference>
<dbReference type="HOGENOM" id="CLU_009583_0_3_0"/>
<dbReference type="CDD" id="cd03808">
    <property type="entry name" value="GT4_CapM-like"/>
    <property type="match status" value="1"/>
</dbReference>
<feature type="domain" description="Glycosyl transferase family 1" evidence="1">
    <location>
        <begin position="199"/>
        <end position="347"/>
    </location>
</feature>
<dbReference type="Pfam" id="PF13439">
    <property type="entry name" value="Glyco_transf_4"/>
    <property type="match status" value="1"/>
</dbReference>
<reference evidence="3 4" key="1">
    <citation type="journal article" date="2009" name="Appl. Environ. Microbiol.">
        <title>Three genomes from the phylum Acidobacteria provide insight into the lifestyles of these microorganisms in soils.</title>
        <authorList>
            <person name="Ward N.L."/>
            <person name="Challacombe J.F."/>
            <person name="Janssen P.H."/>
            <person name="Henrissat B."/>
            <person name="Coutinho P.M."/>
            <person name="Wu M."/>
            <person name="Xie G."/>
            <person name="Haft D.H."/>
            <person name="Sait M."/>
            <person name="Badger J."/>
            <person name="Barabote R.D."/>
            <person name="Bradley B."/>
            <person name="Brettin T.S."/>
            <person name="Brinkac L.M."/>
            <person name="Bruce D."/>
            <person name="Creasy T."/>
            <person name="Daugherty S.C."/>
            <person name="Davidsen T.M."/>
            <person name="DeBoy R.T."/>
            <person name="Detter J.C."/>
            <person name="Dodson R.J."/>
            <person name="Durkin A.S."/>
            <person name="Ganapathy A."/>
            <person name="Gwinn-Giglio M."/>
            <person name="Han C.S."/>
            <person name="Khouri H."/>
            <person name="Kiss H."/>
            <person name="Kothari S.P."/>
            <person name="Madupu R."/>
            <person name="Nelson K.E."/>
            <person name="Nelson W.C."/>
            <person name="Paulsen I."/>
            <person name="Penn K."/>
            <person name="Ren Q."/>
            <person name="Rosovitz M.J."/>
            <person name="Selengut J.D."/>
            <person name="Shrivastava S."/>
            <person name="Sullivan S.A."/>
            <person name="Tapia R."/>
            <person name="Thompson L.S."/>
            <person name="Watkins K.L."/>
            <person name="Yang Q."/>
            <person name="Yu C."/>
            <person name="Zafar N."/>
            <person name="Zhou L."/>
            <person name="Kuske C.R."/>
        </authorList>
    </citation>
    <scope>NUCLEOTIDE SEQUENCE [LARGE SCALE GENOMIC DNA]</scope>
    <source>
        <strain evidence="3 4">Ellin345</strain>
    </source>
</reference>
<dbReference type="Pfam" id="PF00534">
    <property type="entry name" value="Glycos_transf_1"/>
    <property type="match status" value="1"/>
</dbReference>
<organism evidence="3 4">
    <name type="scientific">Koribacter versatilis (strain Ellin345)</name>
    <dbReference type="NCBI Taxonomy" id="204669"/>
    <lineage>
        <taxon>Bacteria</taxon>
        <taxon>Pseudomonadati</taxon>
        <taxon>Acidobacteriota</taxon>
        <taxon>Terriglobia</taxon>
        <taxon>Terriglobales</taxon>
        <taxon>Candidatus Korobacteraceae</taxon>
        <taxon>Candidatus Korobacter</taxon>
    </lineage>
</organism>
<accession>Q1IN22</accession>
<evidence type="ECO:0000259" key="1">
    <source>
        <dbReference type="Pfam" id="PF00534"/>
    </source>
</evidence>
<proteinExistence type="predicted"/>
<dbReference type="Proteomes" id="UP000002432">
    <property type="component" value="Chromosome"/>
</dbReference>
<dbReference type="STRING" id="204669.Acid345_2727"/>
<name>Q1IN22_KORVE</name>